<dbReference type="InterPro" id="IPR002312">
    <property type="entry name" value="Asp/Asn-tRNA-synth_IIb"/>
</dbReference>
<dbReference type="GO" id="GO:0006422">
    <property type="term" value="P:aspartyl-tRNA aminoacylation"/>
    <property type="evidence" value="ECO:0007669"/>
    <property type="project" value="InterPro"/>
</dbReference>
<evidence type="ECO:0000256" key="1">
    <source>
        <dbReference type="ARBA" id="ARBA00004496"/>
    </source>
</evidence>
<dbReference type="EC" id="6.1.1.12" evidence="3"/>
<dbReference type="SUPFAM" id="SSF50249">
    <property type="entry name" value="Nucleic acid-binding proteins"/>
    <property type="match status" value="1"/>
</dbReference>
<dbReference type="AlphaFoldDB" id="A0AAD4XVS7"/>
<evidence type="ECO:0000256" key="3">
    <source>
        <dbReference type="ARBA" id="ARBA00012841"/>
    </source>
</evidence>
<evidence type="ECO:0000256" key="5">
    <source>
        <dbReference type="ARBA" id="ARBA00022598"/>
    </source>
</evidence>
<sequence>MEADPLSENYGEVVIQDLQSKHISGRRLTEIRFFNETLKDKTVLIRGKIQTSRCVGKNSRFLVLKEKVSSIQCVLTVEDNLSPQMVKFATSLSKEFNVEIEGIVSVPDYPIKRATQNVELQVTKIYCFSEALPNKKKALQPAKQIPHVNPDKCLNFRVLDVCTPANQQMFRIQCQVDSEFMQYLLSEGFLGIDTPKVIATSQTDGPPACLAQSPQLHKQMAICWGFGSVFEIGSVFRAEKSKKLRYLCECIGLDLEMEIKEHYSDVMDVVEGLFVSMFDSLNEKCKKELEAIGNQYPFKPLKYLKKTPRLTFEEGVQMLKEDGVKVNPLRDLNKQLKRKLGKLVLEKYGTEFCILHRYPTAIRPFYTMPSHDNPTYSNSFDVFIRGEEIISGGQRVHDLELLITRAESCGINLKSIEAYIDAFRYGTPPLGGFGVGFEKVVMLFCGLNNIRETSLCSPNPQRITP</sequence>
<protein>
    <recommendedName>
        <fullName evidence="3">aspartate--tRNA ligase</fullName>
        <ecNumber evidence="3">6.1.1.12</ecNumber>
    </recommendedName>
</protein>
<name>A0AAD4XVS7_9MAGN</name>
<comment type="catalytic activity">
    <reaction evidence="10">
        <text>tRNA(Asp) + L-aspartate + ATP = L-aspartyl-tRNA(Asp) + AMP + diphosphate</text>
        <dbReference type="Rhea" id="RHEA:19649"/>
        <dbReference type="Rhea" id="RHEA-COMP:9660"/>
        <dbReference type="Rhea" id="RHEA-COMP:9678"/>
        <dbReference type="ChEBI" id="CHEBI:29991"/>
        <dbReference type="ChEBI" id="CHEBI:30616"/>
        <dbReference type="ChEBI" id="CHEBI:33019"/>
        <dbReference type="ChEBI" id="CHEBI:78442"/>
        <dbReference type="ChEBI" id="CHEBI:78516"/>
        <dbReference type="ChEBI" id="CHEBI:456215"/>
        <dbReference type="EC" id="6.1.1.12"/>
    </reaction>
</comment>
<dbReference type="InterPro" id="IPR006195">
    <property type="entry name" value="aa-tRNA-synth_II"/>
</dbReference>
<dbReference type="InterPro" id="IPR004523">
    <property type="entry name" value="Asp-tRNA_synthase_2"/>
</dbReference>
<dbReference type="GO" id="GO:0005829">
    <property type="term" value="C:cytosol"/>
    <property type="evidence" value="ECO:0007669"/>
    <property type="project" value="TreeGrafter"/>
</dbReference>
<dbReference type="Pfam" id="PF00152">
    <property type="entry name" value="tRNA-synt_2"/>
    <property type="match status" value="1"/>
</dbReference>
<evidence type="ECO:0000256" key="6">
    <source>
        <dbReference type="ARBA" id="ARBA00022741"/>
    </source>
</evidence>
<dbReference type="PROSITE" id="PS50862">
    <property type="entry name" value="AA_TRNA_LIGASE_II"/>
    <property type="match status" value="1"/>
</dbReference>
<dbReference type="Proteomes" id="UP001202328">
    <property type="component" value="Unassembled WGS sequence"/>
</dbReference>
<keyword evidence="9" id="KW-0030">Aminoacyl-tRNA synthetase</keyword>
<evidence type="ECO:0000256" key="8">
    <source>
        <dbReference type="ARBA" id="ARBA00022917"/>
    </source>
</evidence>
<keyword evidence="5" id="KW-0436">Ligase</keyword>
<dbReference type="InterPro" id="IPR012340">
    <property type="entry name" value="NA-bd_OB-fold"/>
</dbReference>
<evidence type="ECO:0000256" key="10">
    <source>
        <dbReference type="ARBA" id="ARBA00047904"/>
    </source>
</evidence>
<dbReference type="GO" id="GO:0004815">
    <property type="term" value="F:aspartate-tRNA ligase activity"/>
    <property type="evidence" value="ECO:0007669"/>
    <property type="project" value="UniProtKB-EC"/>
</dbReference>
<gene>
    <name evidence="12" type="ORF">MKW98_020920</name>
</gene>
<comment type="similarity">
    <text evidence="2">Belongs to the class-II aminoacyl-tRNA synthetase family. Type 2 subfamily.</text>
</comment>
<comment type="caution">
    <text evidence="12">The sequence shown here is derived from an EMBL/GenBank/DDBJ whole genome shotgun (WGS) entry which is preliminary data.</text>
</comment>
<dbReference type="PANTHER" id="PTHR43450">
    <property type="entry name" value="ASPARTYL-TRNA SYNTHETASE"/>
    <property type="match status" value="1"/>
</dbReference>
<dbReference type="CDD" id="cd04320">
    <property type="entry name" value="AspRS_cyto_N"/>
    <property type="match status" value="1"/>
</dbReference>
<feature type="domain" description="Aminoacyl-transfer RNA synthetases class-II family profile" evidence="11">
    <location>
        <begin position="229"/>
        <end position="465"/>
    </location>
</feature>
<dbReference type="SUPFAM" id="SSF55681">
    <property type="entry name" value="Class II aaRS and biotin synthetases"/>
    <property type="match status" value="1"/>
</dbReference>
<keyword evidence="7" id="KW-0067">ATP-binding</keyword>
<evidence type="ECO:0000256" key="9">
    <source>
        <dbReference type="ARBA" id="ARBA00023146"/>
    </source>
</evidence>
<dbReference type="Gene3D" id="2.40.50.140">
    <property type="entry name" value="Nucleic acid-binding proteins"/>
    <property type="match status" value="1"/>
</dbReference>
<keyword evidence="4" id="KW-0963">Cytoplasm</keyword>
<keyword evidence="13" id="KW-1185">Reference proteome</keyword>
<dbReference type="EMBL" id="JAJJMB010001778">
    <property type="protein sequence ID" value="KAI3955287.1"/>
    <property type="molecule type" value="Genomic_DNA"/>
</dbReference>
<evidence type="ECO:0000256" key="4">
    <source>
        <dbReference type="ARBA" id="ARBA00022490"/>
    </source>
</evidence>
<dbReference type="InterPro" id="IPR004364">
    <property type="entry name" value="Aa-tRNA-synt_II"/>
</dbReference>
<accession>A0AAD4XVS7</accession>
<evidence type="ECO:0000313" key="12">
    <source>
        <dbReference type="EMBL" id="KAI3955287.1"/>
    </source>
</evidence>
<keyword evidence="8" id="KW-0648">Protein biosynthesis</keyword>
<dbReference type="GO" id="GO:0017101">
    <property type="term" value="C:aminoacyl-tRNA synthetase multienzyme complex"/>
    <property type="evidence" value="ECO:0007669"/>
    <property type="project" value="TreeGrafter"/>
</dbReference>
<dbReference type="Gene3D" id="3.30.930.10">
    <property type="entry name" value="Bira Bifunctional Protein, Domain 2"/>
    <property type="match status" value="1"/>
</dbReference>
<reference evidence="12" key="1">
    <citation type="submission" date="2022-04" db="EMBL/GenBank/DDBJ databases">
        <title>A functionally conserved STORR gene fusion in Papaver species that diverged 16.8 million years ago.</title>
        <authorList>
            <person name="Catania T."/>
        </authorList>
    </citation>
    <scope>NUCLEOTIDE SEQUENCE</scope>
    <source>
        <strain evidence="12">S-188037</strain>
    </source>
</reference>
<comment type="subcellular location">
    <subcellularLocation>
        <location evidence="1">Cytoplasm</location>
    </subcellularLocation>
</comment>
<evidence type="ECO:0000259" key="11">
    <source>
        <dbReference type="PROSITE" id="PS50862"/>
    </source>
</evidence>
<proteinExistence type="inferred from homology"/>
<dbReference type="PANTHER" id="PTHR43450:SF1">
    <property type="entry name" value="ASPARTATE--TRNA LIGASE, CYTOPLASMIC"/>
    <property type="match status" value="1"/>
</dbReference>
<evidence type="ECO:0000313" key="13">
    <source>
        <dbReference type="Proteomes" id="UP001202328"/>
    </source>
</evidence>
<dbReference type="GO" id="GO:0003723">
    <property type="term" value="F:RNA binding"/>
    <property type="evidence" value="ECO:0007669"/>
    <property type="project" value="TreeGrafter"/>
</dbReference>
<evidence type="ECO:0000256" key="2">
    <source>
        <dbReference type="ARBA" id="ARBA00005312"/>
    </source>
</evidence>
<dbReference type="InterPro" id="IPR045864">
    <property type="entry name" value="aa-tRNA-synth_II/BPL/LPL"/>
</dbReference>
<organism evidence="12 13">
    <name type="scientific">Papaver atlanticum</name>
    <dbReference type="NCBI Taxonomy" id="357466"/>
    <lineage>
        <taxon>Eukaryota</taxon>
        <taxon>Viridiplantae</taxon>
        <taxon>Streptophyta</taxon>
        <taxon>Embryophyta</taxon>
        <taxon>Tracheophyta</taxon>
        <taxon>Spermatophyta</taxon>
        <taxon>Magnoliopsida</taxon>
        <taxon>Ranunculales</taxon>
        <taxon>Papaveraceae</taxon>
        <taxon>Papaveroideae</taxon>
        <taxon>Papaver</taxon>
    </lineage>
</organism>
<dbReference type="PRINTS" id="PR01042">
    <property type="entry name" value="TRNASYNTHASP"/>
</dbReference>
<keyword evidence="6" id="KW-0547">Nucleotide-binding</keyword>
<evidence type="ECO:0000256" key="7">
    <source>
        <dbReference type="ARBA" id="ARBA00022840"/>
    </source>
</evidence>
<dbReference type="GO" id="GO:0005524">
    <property type="term" value="F:ATP binding"/>
    <property type="evidence" value="ECO:0007669"/>
    <property type="project" value="UniProtKB-KW"/>
</dbReference>